<feature type="region of interest" description="Disordered" evidence="1">
    <location>
        <begin position="250"/>
        <end position="281"/>
    </location>
</feature>
<evidence type="ECO:0000313" key="5">
    <source>
        <dbReference type="Proteomes" id="UP001197093"/>
    </source>
</evidence>
<evidence type="ECO:0000259" key="3">
    <source>
        <dbReference type="SMART" id="SM00555"/>
    </source>
</evidence>
<feature type="compositionally biased region" description="Acidic residues" evidence="1">
    <location>
        <begin position="257"/>
        <end position="267"/>
    </location>
</feature>
<feature type="domain" description="GIT Spa2 homology (SHD)" evidence="3">
    <location>
        <begin position="421"/>
        <end position="451"/>
    </location>
</feature>
<dbReference type="AlphaFoldDB" id="A0AAD4EYQ6"/>
<keyword evidence="2" id="KW-0732">Signal</keyword>
<keyword evidence="5" id="KW-1185">Reference proteome</keyword>
<gene>
    <name evidence="4" type="ORF">NEMBOFW57_000058</name>
</gene>
<feature type="region of interest" description="Disordered" evidence="1">
    <location>
        <begin position="313"/>
        <end position="340"/>
    </location>
</feature>
<proteinExistence type="predicted"/>
<evidence type="ECO:0000313" key="4">
    <source>
        <dbReference type="EMBL" id="KAG7290066.1"/>
    </source>
</evidence>
<reference evidence="4" key="1">
    <citation type="submission" date="2023-02" db="EMBL/GenBank/DDBJ databases">
        <authorList>
            <person name="Palmer J.M."/>
        </authorList>
    </citation>
    <scope>NUCLEOTIDE SEQUENCE</scope>
    <source>
        <strain evidence="4">FW57</strain>
    </source>
</reference>
<feature type="domain" description="GIT Spa2 homology (SHD)" evidence="3">
    <location>
        <begin position="478"/>
        <end position="508"/>
    </location>
</feature>
<evidence type="ECO:0000256" key="1">
    <source>
        <dbReference type="SAM" id="MobiDB-lite"/>
    </source>
</evidence>
<dbReference type="InterPro" id="IPR013724">
    <property type="entry name" value="GIT_SHD"/>
</dbReference>
<evidence type="ECO:0000256" key="2">
    <source>
        <dbReference type="SAM" id="SignalP"/>
    </source>
</evidence>
<organism evidence="4 5">
    <name type="scientific">Staphylotrichum longicolle</name>
    <dbReference type="NCBI Taxonomy" id="669026"/>
    <lineage>
        <taxon>Eukaryota</taxon>
        <taxon>Fungi</taxon>
        <taxon>Dikarya</taxon>
        <taxon>Ascomycota</taxon>
        <taxon>Pezizomycotina</taxon>
        <taxon>Sordariomycetes</taxon>
        <taxon>Sordariomycetidae</taxon>
        <taxon>Sordariales</taxon>
        <taxon>Chaetomiaceae</taxon>
        <taxon>Staphylotrichum</taxon>
    </lineage>
</organism>
<accession>A0AAD4EYQ6</accession>
<feature type="chain" id="PRO_5042224717" description="GIT Spa2 homology (SHD) domain-containing protein" evidence="2">
    <location>
        <begin position="23"/>
        <end position="548"/>
    </location>
</feature>
<protein>
    <recommendedName>
        <fullName evidence="3">GIT Spa2 homology (SHD) domain-containing protein</fullName>
    </recommendedName>
</protein>
<comment type="caution">
    <text evidence="4">The sequence shown here is derived from an EMBL/GenBank/DDBJ whole genome shotgun (WGS) entry which is preliminary data.</text>
</comment>
<dbReference type="EMBL" id="JAHCVI010000001">
    <property type="protein sequence ID" value="KAG7290066.1"/>
    <property type="molecule type" value="Genomic_DNA"/>
</dbReference>
<dbReference type="Proteomes" id="UP001197093">
    <property type="component" value="Unassembled WGS sequence"/>
</dbReference>
<feature type="signal peptide" evidence="2">
    <location>
        <begin position="1"/>
        <end position="22"/>
    </location>
</feature>
<dbReference type="SMART" id="SM00555">
    <property type="entry name" value="GIT"/>
    <property type="match status" value="2"/>
</dbReference>
<sequence length="548" mass="58882">MRPTPLPTLLPALLAAAARATALVPRAFGVAAPDSDAQHPLGQTSSAHGGGQKRAARLRYELDHARALLGQLHRLLLLAGESWDGIGGGGGRKGLGMVRVRDVAAVLGAGVVVFGCLEEALGELGRLYQREEEEGREGKAGEVVRWLKHETRGEVWEMMRGLKDLGRAVWFVLTILESPSDDDVATSREDLRMAVAEILGKENDLSRWIKELYPEPEPGLDQRQNAASPSGEAGKLGICTEVRICHRPDDETSIVAVDEDSDSDSDSETGPPTPASSEFPFPDTAVVGYLATLADISRLDEVLIPVADAPNPVIAEPTTSTRQPPSPAQSPQPDSGPLKVITVSTSGVNISPLPEDIDAASLSQHTPDTALSADTVFQLPEVTHHVVLDFFHRALRVSRFAAQFAHGRTPPGCSEHDHAAQRLKMHALEPRQFRELCTDLYDELVRRNVEDRNATRGGGVPPARFVEPEGFNAKRVCARRRLAGLSDGQFVRFVSAVLGELGRRARGWPGGGAGAEGSLGEGVAKAAARLSAVQGDRWSVEAVWKERV</sequence>
<name>A0AAD4EYQ6_9PEZI</name>
<dbReference type="Pfam" id="PF08518">
    <property type="entry name" value="GIT_SHD"/>
    <property type="match status" value="1"/>
</dbReference>